<sequence length="514" mass="61786">MFYKEEEHTLFKNPEEQAINKEEDNFVQIFLYRFEEVNKLYLADYSAFKEEYKNMIEGYSNIKIPFSPQFIQVIDFLLDKYNRSQQNPFYAEYSLQMLYYFARSDIRFCEIIAERGFVEFSKKWVPQAFSVLFPTEIRIFNLIISNKETSKYFDNYNICPLLENSKKHQLRRSCDDVYVFISQFLQSKSVTNESVLGILELFCEIKKHNDYSIIEKIEWSNILNCLVKTKYFKPELFFEGSLLDFYNDFLKNPFHLVYIGEFYSTFILRYPKYRNKLNFDFYSYIKLLNKEYFLSIEKADYIYLFQTKFNMEFNTEEEEMIDFLNTIYNDIKIVIYNTLAFYLFIYNTNQKKELEANDYSNIKIFDFDNFIQHIPEDVQNEIMKQVCNDYEEGNWGVKVNSLYFLSALANCRPDIILKKMNIIEYINLYNDFIEELIKKNSVEIFLYSIFAITRCLYSNPNYLAILHEISETETLQSLRDFIFNPELCQDCNKLTLDLIIEVLNTFSSDKGSNA</sequence>
<dbReference type="InterPro" id="IPR016024">
    <property type="entry name" value="ARM-type_fold"/>
</dbReference>
<dbReference type="EMBL" id="JAPFFF010000037">
    <property type="protein sequence ID" value="KAK8842661.1"/>
    <property type="molecule type" value="Genomic_DNA"/>
</dbReference>
<proteinExistence type="predicted"/>
<protein>
    <submittedName>
        <fullName evidence="1">Uncharacterized protein</fullName>
    </submittedName>
</protein>
<keyword evidence="2" id="KW-1185">Reference proteome</keyword>
<reference evidence="1 2" key="1">
    <citation type="submission" date="2024-04" db="EMBL/GenBank/DDBJ databases">
        <title>Tritrichomonas musculus Genome.</title>
        <authorList>
            <person name="Alves-Ferreira E."/>
            <person name="Grigg M."/>
            <person name="Lorenzi H."/>
            <person name="Galac M."/>
        </authorList>
    </citation>
    <scope>NUCLEOTIDE SEQUENCE [LARGE SCALE GENOMIC DNA]</scope>
    <source>
        <strain evidence="1 2">EAF2021</strain>
    </source>
</reference>
<evidence type="ECO:0000313" key="2">
    <source>
        <dbReference type="Proteomes" id="UP001470230"/>
    </source>
</evidence>
<evidence type="ECO:0000313" key="1">
    <source>
        <dbReference type="EMBL" id="KAK8842661.1"/>
    </source>
</evidence>
<dbReference type="Proteomes" id="UP001470230">
    <property type="component" value="Unassembled WGS sequence"/>
</dbReference>
<dbReference type="SUPFAM" id="SSF48371">
    <property type="entry name" value="ARM repeat"/>
    <property type="match status" value="1"/>
</dbReference>
<comment type="caution">
    <text evidence="1">The sequence shown here is derived from an EMBL/GenBank/DDBJ whole genome shotgun (WGS) entry which is preliminary data.</text>
</comment>
<name>A0ABR2H9V4_9EUKA</name>
<gene>
    <name evidence="1" type="ORF">M9Y10_025521</name>
</gene>
<accession>A0ABR2H9V4</accession>
<organism evidence="1 2">
    <name type="scientific">Tritrichomonas musculus</name>
    <dbReference type="NCBI Taxonomy" id="1915356"/>
    <lineage>
        <taxon>Eukaryota</taxon>
        <taxon>Metamonada</taxon>
        <taxon>Parabasalia</taxon>
        <taxon>Tritrichomonadida</taxon>
        <taxon>Tritrichomonadidae</taxon>
        <taxon>Tritrichomonas</taxon>
    </lineage>
</organism>